<dbReference type="Proteomes" id="UP000504634">
    <property type="component" value="Unplaced"/>
</dbReference>
<dbReference type="GeneID" id="115624829"/>
<dbReference type="Gene3D" id="1.25.40.10">
    <property type="entry name" value="Tetratricopeptide repeat domain"/>
    <property type="match status" value="1"/>
</dbReference>
<accession>A0A6J2TFM4</accession>
<evidence type="ECO:0000313" key="1">
    <source>
        <dbReference type="Proteomes" id="UP000504634"/>
    </source>
</evidence>
<protein>
    <submittedName>
        <fullName evidence="2">Uncharacterized protein LOC115624829</fullName>
    </submittedName>
</protein>
<evidence type="ECO:0000313" key="2">
    <source>
        <dbReference type="RefSeq" id="XP_030375536.1"/>
    </source>
</evidence>
<dbReference type="RefSeq" id="XP_030375536.1">
    <property type="nucleotide sequence ID" value="XM_030519676.1"/>
</dbReference>
<reference evidence="2" key="1">
    <citation type="submission" date="2025-08" db="UniProtKB">
        <authorList>
            <consortium name="RefSeq"/>
        </authorList>
    </citation>
    <scope>IDENTIFICATION</scope>
    <source>
        <strain evidence="2">11010-0011.00</strain>
        <tissue evidence="2">Whole body</tissue>
    </source>
</reference>
<keyword evidence="1" id="KW-1185">Reference proteome</keyword>
<name>A0A6J2TFM4_DROLE</name>
<organism evidence="1 2">
    <name type="scientific">Drosophila lebanonensis</name>
    <name type="common">Fruit fly</name>
    <name type="synonym">Scaptodrosophila lebanonensis</name>
    <dbReference type="NCBI Taxonomy" id="7225"/>
    <lineage>
        <taxon>Eukaryota</taxon>
        <taxon>Metazoa</taxon>
        <taxon>Ecdysozoa</taxon>
        <taxon>Arthropoda</taxon>
        <taxon>Hexapoda</taxon>
        <taxon>Insecta</taxon>
        <taxon>Pterygota</taxon>
        <taxon>Neoptera</taxon>
        <taxon>Endopterygota</taxon>
        <taxon>Diptera</taxon>
        <taxon>Brachycera</taxon>
        <taxon>Muscomorpha</taxon>
        <taxon>Ephydroidea</taxon>
        <taxon>Drosophilidae</taxon>
        <taxon>Scaptodrosophila</taxon>
    </lineage>
</organism>
<gene>
    <name evidence="2" type="primary">LOC115624829</name>
</gene>
<sequence length="585" mass="68969">MTSIVGEVPKAGLEEAIPVWFKLDWSPEAEQRLYKDWGYYYSRKGRENFAQYYYNKALDITNEDYKTLYNRSQSKRKRAMTESALQDSRDAAHIAKTARGGDDSIINLAICDALYELNQFEDSFAELHNNLHKFAGIRVNIFQDRVCVLHETLLDTLGVCLGPFLAKYEKMFAEVMENVRAKSLVDNRPLWKILKEQGKCDVMSIPEMEEELLSPLELARRKRAFNVFNQNYLNESWIDVVFLKNLQKNPNLLLQYCKYSKDYLNTLSTNQYEVVKKFLKMLHTRSPLYYIRCIKYKDKKMLDKLQQKYLFRIQYQTRRNMISALRSVRYLREKRNVSKLMKYVEELMGDYVMIKTNRLMPWKFEFMNDIYNTLALALVDQYNVPKRFRTHEKNALLKILRLPTDKSLEYHPFVFGDRSTHQEPDLVDPSVTKSRQMIARLERRLIFAKYSIEKCYLLHQIAYFHLVQSHFDECTFYSGKAIKESEQGPSLIWRFLSNLLIIKAAASLHKVERIKDTLEKTHQVAEQLKNPKLIKFVETCMACNEEELFIKKASIMSSVRSSYDSSHQSLHSDLSAKQKSKATFL</sequence>
<dbReference type="OrthoDB" id="7752111at2759"/>
<dbReference type="AlphaFoldDB" id="A0A6J2TFM4"/>
<dbReference type="InterPro" id="IPR011990">
    <property type="entry name" value="TPR-like_helical_dom_sf"/>
</dbReference>
<dbReference type="PANTHER" id="PTHR21391">
    <property type="entry name" value="AT04489P-RELATED"/>
    <property type="match status" value="1"/>
</dbReference>
<dbReference type="SUPFAM" id="SSF48452">
    <property type="entry name" value="TPR-like"/>
    <property type="match status" value="1"/>
</dbReference>
<proteinExistence type="predicted"/>
<dbReference type="PANTHER" id="PTHR21391:SF0">
    <property type="entry name" value="AT04489P-RELATED"/>
    <property type="match status" value="1"/>
</dbReference>